<dbReference type="Proteomes" id="UP000784294">
    <property type="component" value="Unassembled WGS sequence"/>
</dbReference>
<keyword evidence="3" id="KW-1185">Reference proteome</keyword>
<dbReference type="EMBL" id="CAAALY010252011">
    <property type="protein sequence ID" value="VEL36346.1"/>
    <property type="molecule type" value="Genomic_DNA"/>
</dbReference>
<dbReference type="AlphaFoldDB" id="A0A3S5CNY2"/>
<evidence type="ECO:0000256" key="1">
    <source>
        <dbReference type="SAM" id="SignalP"/>
    </source>
</evidence>
<evidence type="ECO:0000313" key="2">
    <source>
        <dbReference type="EMBL" id="VEL36346.1"/>
    </source>
</evidence>
<sequence length="139" mass="15347">MTHSRDPAAVRLFAHVLDLMLVRLADLFDKDWDNTQMLAKVAGSNARGVLANGYTCRHLKVVELASPGAVLESSILFRGCTWVCCGHVKCLNYRSSPGNRGKLEEAAPNRRHMITPFGQFKGTCLAWPVLSFIWSSAEA</sequence>
<protein>
    <submittedName>
        <fullName evidence="2">Uncharacterized protein</fullName>
    </submittedName>
</protein>
<keyword evidence="1" id="KW-0732">Signal</keyword>
<reference evidence="2" key="1">
    <citation type="submission" date="2018-11" db="EMBL/GenBank/DDBJ databases">
        <authorList>
            <consortium name="Pathogen Informatics"/>
        </authorList>
    </citation>
    <scope>NUCLEOTIDE SEQUENCE</scope>
</reference>
<feature type="signal peptide" evidence="1">
    <location>
        <begin position="1"/>
        <end position="27"/>
    </location>
</feature>
<feature type="chain" id="PRO_5018793200" evidence="1">
    <location>
        <begin position="28"/>
        <end position="139"/>
    </location>
</feature>
<accession>A0A3S5CNY2</accession>
<comment type="caution">
    <text evidence="2">The sequence shown here is derived from an EMBL/GenBank/DDBJ whole genome shotgun (WGS) entry which is preliminary data.</text>
</comment>
<organism evidence="2 3">
    <name type="scientific">Protopolystoma xenopodis</name>
    <dbReference type="NCBI Taxonomy" id="117903"/>
    <lineage>
        <taxon>Eukaryota</taxon>
        <taxon>Metazoa</taxon>
        <taxon>Spiralia</taxon>
        <taxon>Lophotrochozoa</taxon>
        <taxon>Platyhelminthes</taxon>
        <taxon>Monogenea</taxon>
        <taxon>Polyopisthocotylea</taxon>
        <taxon>Polystomatidea</taxon>
        <taxon>Polystomatidae</taxon>
        <taxon>Protopolystoma</taxon>
    </lineage>
</organism>
<evidence type="ECO:0000313" key="3">
    <source>
        <dbReference type="Proteomes" id="UP000784294"/>
    </source>
</evidence>
<gene>
    <name evidence="2" type="ORF">PXEA_LOCUS29786</name>
</gene>
<proteinExistence type="predicted"/>
<name>A0A3S5CNY2_9PLAT</name>